<dbReference type="Proteomes" id="UP000675881">
    <property type="component" value="Chromosome 10"/>
</dbReference>
<organism evidence="2 3">
    <name type="scientific">Lepeophtheirus salmonis</name>
    <name type="common">Salmon louse</name>
    <name type="synonym">Caligus salmonis</name>
    <dbReference type="NCBI Taxonomy" id="72036"/>
    <lineage>
        <taxon>Eukaryota</taxon>
        <taxon>Metazoa</taxon>
        <taxon>Ecdysozoa</taxon>
        <taxon>Arthropoda</taxon>
        <taxon>Crustacea</taxon>
        <taxon>Multicrustacea</taxon>
        <taxon>Hexanauplia</taxon>
        <taxon>Copepoda</taxon>
        <taxon>Siphonostomatoida</taxon>
        <taxon>Caligidae</taxon>
        <taxon>Lepeophtheirus</taxon>
    </lineage>
</organism>
<keyword evidence="3" id="KW-1185">Reference proteome</keyword>
<sequence length="114" mass="12673">MPCIAFQIDDFGQCTDPTDLLIVRTLSMVSSPESTMPSGVEVENELSKVLKLQNLSIDWTKILKTLSSHTMCAKISRQIFHPSFSETLSLSPPYQPQSNGQAERSVRMVKGQLT</sequence>
<evidence type="ECO:0000256" key="1">
    <source>
        <dbReference type="SAM" id="MobiDB-lite"/>
    </source>
</evidence>
<dbReference type="AlphaFoldDB" id="A0A7R8H1P0"/>
<feature type="compositionally biased region" description="Polar residues" evidence="1">
    <location>
        <begin position="88"/>
        <end position="102"/>
    </location>
</feature>
<dbReference type="EMBL" id="HG994589">
    <property type="protein sequence ID" value="CAF2797637.1"/>
    <property type="molecule type" value="Genomic_DNA"/>
</dbReference>
<protein>
    <submittedName>
        <fullName evidence="2">(salmon louse) hypothetical protein</fullName>
    </submittedName>
</protein>
<accession>A0A7R8H1P0</accession>
<evidence type="ECO:0000313" key="3">
    <source>
        <dbReference type="Proteomes" id="UP000675881"/>
    </source>
</evidence>
<proteinExistence type="predicted"/>
<name>A0A7R8H1P0_LEPSM</name>
<feature type="region of interest" description="Disordered" evidence="1">
    <location>
        <begin position="88"/>
        <end position="114"/>
    </location>
</feature>
<gene>
    <name evidence="2" type="ORF">LSAA_2541</name>
</gene>
<reference evidence="2" key="1">
    <citation type="submission" date="2021-02" db="EMBL/GenBank/DDBJ databases">
        <authorList>
            <person name="Bekaert M."/>
        </authorList>
    </citation>
    <scope>NUCLEOTIDE SEQUENCE</scope>
    <source>
        <strain evidence="2">IoA-00</strain>
    </source>
</reference>
<evidence type="ECO:0000313" key="2">
    <source>
        <dbReference type="EMBL" id="CAF2797637.1"/>
    </source>
</evidence>